<dbReference type="SMART" id="SM00554">
    <property type="entry name" value="FAS1"/>
    <property type="match status" value="1"/>
</dbReference>
<dbReference type="GO" id="GO:0098552">
    <property type="term" value="C:side of membrane"/>
    <property type="evidence" value="ECO:0007669"/>
    <property type="project" value="UniProtKB-KW"/>
</dbReference>
<name>A0A444Y849_ARAHY</name>
<keyword evidence="4" id="KW-0325">Glycoprotein</keyword>
<keyword evidence="4" id="KW-0336">GPI-anchor</keyword>
<feature type="region of interest" description="Disordered" evidence="8">
    <location>
        <begin position="347"/>
        <end position="377"/>
    </location>
</feature>
<dbReference type="AlphaFoldDB" id="A0A444Y849"/>
<comment type="function">
    <text evidence="7">May be a cell surface adhesion protein.</text>
</comment>
<accession>A0A444Y849</accession>
<evidence type="ECO:0000313" key="11">
    <source>
        <dbReference type="Proteomes" id="UP000289738"/>
    </source>
</evidence>
<dbReference type="PROSITE" id="PS50213">
    <property type="entry name" value="FAS1"/>
    <property type="match status" value="1"/>
</dbReference>
<evidence type="ECO:0000256" key="6">
    <source>
        <dbReference type="ARBA" id="ARBA00023136"/>
    </source>
</evidence>
<dbReference type="GO" id="GO:0005886">
    <property type="term" value="C:plasma membrane"/>
    <property type="evidence" value="ECO:0007669"/>
    <property type="project" value="UniProtKB-SubCell"/>
</dbReference>
<dbReference type="FunFam" id="2.30.180.10:FF:000009">
    <property type="entry name" value="Fasciclin-like arabinogalactan protein 11"/>
    <property type="match status" value="1"/>
</dbReference>
<keyword evidence="6" id="KW-0472">Membrane</keyword>
<dbReference type="InterPro" id="IPR045003">
    <property type="entry name" value="FLA_A"/>
</dbReference>
<dbReference type="InterPro" id="IPR000782">
    <property type="entry name" value="FAS1_domain"/>
</dbReference>
<dbReference type="EMBL" id="SDMP01000018">
    <property type="protein sequence ID" value="RYQ98026.1"/>
    <property type="molecule type" value="Genomic_DNA"/>
</dbReference>
<dbReference type="PANTHER" id="PTHR32077:SF53">
    <property type="entry name" value="FASCICLIN DOMAIN PROTEIN"/>
    <property type="match status" value="1"/>
</dbReference>
<proteinExistence type="inferred from homology"/>
<dbReference type="PANTHER" id="PTHR32077">
    <property type="entry name" value="FASCICLIN-LIKE ARABINOGALACTAN PROTEIN"/>
    <property type="match status" value="1"/>
</dbReference>
<reference evidence="10 11" key="1">
    <citation type="submission" date="2019-01" db="EMBL/GenBank/DDBJ databases">
        <title>Sequencing of cultivated peanut Arachis hypogaea provides insights into genome evolution and oil improvement.</title>
        <authorList>
            <person name="Chen X."/>
        </authorList>
    </citation>
    <scope>NUCLEOTIDE SEQUENCE [LARGE SCALE GENOMIC DNA]</scope>
    <source>
        <strain evidence="11">cv. Fuhuasheng</strain>
        <tissue evidence="10">Leaves</tissue>
    </source>
</reference>
<organism evidence="10 11">
    <name type="scientific">Arachis hypogaea</name>
    <name type="common">Peanut</name>
    <dbReference type="NCBI Taxonomy" id="3818"/>
    <lineage>
        <taxon>Eukaryota</taxon>
        <taxon>Viridiplantae</taxon>
        <taxon>Streptophyta</taxon>
        <taxon>Embryophyta</taxon>
        <taxon>Tracheophyta</taxon>
        <taxon>Spermatophyta</taxon>
        <taxon>Magnoliopsida</taxon>
        <taxon>eudicotyledons</taxon>
        <taxon>Gunneridae</taxon>
        <taxon>Pentapetalae</taxon>
        <taxon>rosids</taxon>
        <taxon>fabids</taxon>
        <taxon>Fabales</taxon>
        <taxon>Fabaceae</taxon>
        <taxon>Papilionoideae</taxon>
        <taxon>50 kb inversion clade</taxon>
        <taxon>dalbergioids sensu lato</taxon>
        <taxon>Dalbergieae</taxon>
        <taxon>Pterocarpus clade</taxon>
        <taxon>Arachis</taxon>
    </lineage>
</organism>
<keyword evidence="4" id="KW-0449">Lipoprotein</keyword>
<evidence type="ECO:0000259" key="9">
    <source>
        <dbReference type="PROSITE" id="PS50213"/>
    </source>
</evidence>
<evidence type="ECO:0000256" key="2">
    <source>
        <dbReference type="ARBA" id="ARBA00007843"/>
    </source>
</evidence>
<feature type="region of interest" description="Disordered" evidence="8">
    <location>
        <begin position="100"/>
        <end position="121"/>
    </location>
</feature>
<keyword evidence="11" id="KW-1185">Reference proteome</keyword>
<feature type="compositionally biased region" description="Basic and acidic residues" evidence="8">
    <location>
        <begin position="350"/>
        <end position="361"/>
    </location>
</feature>
<dbReference type="GO" id="GO:0009834">
    <property type="term" value="P:plant-type secondary cell wall biogenesis"/>
    <property type="evidence" value="ECO:0007669"/>
    <property type="project" value="TreeGrafter"/>
</dbReference>
<dbReference type="Gene3D" id="2.30.180.10">
    <property type="entry name" value="FAS1 domain"/>
    <property type="match status" value="1"/>
</dbReference>
<evidence type="ECO:0000256" key="8">
    <source>
        <dbReference type="SAM" id="MobiDB-lite"/>
    </source>
</evidence>
<feature type="domain" description="FAS1" evidence="9">
    <location>
        <begin position="178"/>
        <end position="322"/>
    </location>
</feature>
<evidence type="ECO:0000256" key="3">
    <source>
        <dbReference type="ARBA" id="ARBA00022475"/>
    </source>
</evidence>
<comment type="caution">
    <text evidence="10">The sequence shown here is derived from an EMBL/GenBank/DDBJ whole genome shotgun (WGS) entry which is preliminary data.</text>
</comment>
<dbReference type="SUPFAM" id="SSF82153">
    <property type="entry name" value="FAS1 domain"/>
    <property type="match status" value="1"/>
</dbReference>
<comment type="similarity">
    <text evidence="2">Belongs to the fasciclin-like AGP family.</text>
</comment>
<evidence type="ECO:0000256" key="5">
    <source>
        <dbReference type="ARBA" id="ARBA00022729"/>
    </source>
</evidence>
<evidence type="ECO:0000313" key="10">
    <source>
        <dbReference type="EMBL" id="RYQ98026.1"/>
    </source>
</evidence>
<comment type="subcellular location">
    <subcellularLocation>
        <location evidence="1">Cell membrane</location>
        <topology evidence="1">Lipid-anchor</topology>
        <topology evidence="1">GPI-anchor</topology>
    </subcellularLocation>
</comment>
<dbReference type="Proteomes" id="UP000289738">
    <property type="component" value="Chromosome B08"/>
</dbReference>
<sequence>MAQAPASAPSPQAPDCCDSTLDDITRILEKEKTFIVLTMLLKITEIMKSINKELIAAKSSNGLTILAADDNAFSEDKALAIPHPTRVLIPSYSFVSSTAPASAPAPKSDKENTPAPEPINETNQDYYYTAGTITLQSLLSNPLALVLISSLMCSTTLAALSPMGAPPQQSKPPPPTSAVDILGILTRGGSFNTFIRLMKTTQLINQLTSQLITIKSGGLTIFAPEDAAFSQLKPGFLNMLSNTQKLELVQFHVLPDFVSSSSFDTLTNPVRTLAGAKQGKVELNVISYGGSVNISTGEVNTTINGIIYTDNHLAIYKVAKVLLPSDFFPTKIAAAPAPTLAPAPAVEVAKAPKPDKEKPLDDNSEPSSTQVVPSKTSAATKNREVSVVFMVMLIILAA</sequence>
<feature type="compositionally biased region" description="Polar residues" evidence="8">
    <location>
        <begin position="365"/>
        <end position="377"/>
    </location>
</feature>
<dbReference type="InterPro" id="IPR036378">
    <property type="entry name" value="FAS1_dom_sf"/>
</dbReference>
<dbReference type="STRING" id="3818.A0A444Y849"/>
<evidence type="ECO:0000256" key="7">
    <source>
        <dbReference type="ARBA" id="ARBA00024686"/>
    </source>
</evidence>
<protein>
    <recommendedName>
        <fullName evidence="9">FAS1 domain-containing protein</fullName>
    </recommendedName>
</protein>
<dbReference type="Pfam" id="PF02469">
    <property type="entry name" value="Fasciclin"/>
    <property type="match status" value="1"/>
</dbReference>
<keyword evidence="3" id="KW-1003">Cell membrane</keyword>
<gene>
    <name evidence="10" type="ORF">Ahy_B08g094103</name>
</gene>
<evidence type="ECO:0000256" key="1">
    <source>
        <dbReference type="ARBA" id="ARBA00004609"/>
    </source>
</evidence>
<keyword evidence="5" id="KW-0732">Signal</keyword>
<evidence type="ECO:0000256" key="4">
    <source>
        <dbReference type="ARBA" id="ARBA00022622"/>
    </source>
</evidence>